<keyword evidence="8" id="KW-1185">Reference proteome</keyword>
<evidence type="ECO:0000259" key="5">
    <source>
        <dbReference type="Pfam" id="PF17781"/>
    </source>
</evidence>
<dbReference type="Gene3D" id="1.25.10.10">
    <property type="entry name" value="Leucine-rich Repeat Variant"/>
    <property type="match status" value="1"/>
</dbReference>
<evidence type="ECO:0000256" key="1">
    <source>
        <dbReference type="ARBA" id="ARBA00005460"/>
    </source>
</evidence>
<feature type="domain" description="26S proteasome non-ATPase regulatory subunit RPN1 C-terminal" evidence="6">
    <location>
        <begin position="867"/>
        <end position="919"/>
    </location>
</feature>
<dbReference type="OrthoDB" id="10252509at2759"/>
<comment type="similarity">
    <text evidence="1">Belongs to the proteasome subunit S2 family.</text>
</comment>
<dbReference type="EMBL" id="JAFCMP010000112">
    <property type="protein sequence ID" value="KAG5186296.1"/>
    <property type="molecule type" value="Genomic_DNA"/>
</dbReference>
<evidence type="ECO:0000256" key="4">
    <source>
        <dbReference type="SAM" id="MobiDB-lite"/>
    </source>
</evidence>
<keyword evidence="2" id="KW-0677">Repeat</keyword>
<evidence type="ECO:0000256" key="3">
    <source>
        <dbReference type="ARBA" id="ARBA00022942"/>
    </source>
</evidence>
<evidence type="ECO:0000256" key="2">
    <source>
        <dbReference type="ARBA" id="ARBA00022737"/>
    </source>
</evidence>
<name>A0A836CK10_9STRA</name>
<dbReference type="InterPro" id="IPR002015">
    <property type="entry name" value="Proteasome/cyclosome_rpt"/>
</dbReference>
<keyword evidence="3 7" id="KW-0647">Proteasome</keyword>
<dbReference type="InterPro" id="IPR016024">
    <property type="entry name" value="ARM-type_fold"/>
</dbReference>
<feature type="compositionally biased region" description="Basic and acidic residues" evidence="4">
    <location>
        <begin position="16"/>
        <end position="57"/>
    </location>
</feature>
<dbReference type="PANTHER" id="PTHR10943:SF1">
    <property type="entry name" value="26S PROTEASOME NON-ATPASE REGULATORY SUBUNIT 2"/>
    <property type="match status" value="1"/>
</dbReference>
<dbReference type="PIRSF" id="PIRSF015965">
    <property type="entry name" value="26S_Psome_Rpn1"/>
    <property type="match status" value="1"/>
</dbReference>
<reference evidence="7" key="1">
    <citation type="submission" date="2021-02" db="EMBL/GenBank/DDBJ databases">
        <title>First Annotated Genome of the Yellow-green Alga Tribonema minus.</title>
        <authorList>
            <person name="Mahan K.M."/>
        </authorList>
    </citation>
    <scope>NUCLEOTIDE SEQUENCE</scope>
    <source>
        <strain evidence="7">UTEX B ZZ1240</strain>
    </source>
</reference>
<dbReference type="GO" id="GO:0042176">
    <property type="term" value="P:regulation of protein catabolic process"/>
    <property type="evidence" value="ECO:0007669"/>
    <property type="project" value="InterPro"/>
</dbReference>
<dbReference type="Pfam" id="PF17781">
    <property type="entry name" value="RPN1_RPN2_N"/>
    <property type="match status" value="1"/>
</dbReference>
<dbReference type="GO" id="GO:0030234">
    <property type="term" value="F:enzyme regulator activity"/>
    <property type="evidence" value="ECO:0007669"/>
    <property type="project" value="InterPro"/>
</dbReference>
<evidence type="ECO:0000313" key="7">
    <source>
        <dbReference type="EMBL" id="KAG5186296.1"/>
    </source>
</evidence>
<gene>
    <name evidence="7" type="ORF">JKP88DRAFT_37867</name>
</gene>
<proteinExistence type="inferred from homology"/>
<dbReference type="InterPro" id="IPR016643">
    <property type="entry name" value="26S_Psome_Rpn1"/>
</dbReference>
<evidence type="ECO:0000313" key="8">
    <source>
        <dbReference type="Proteomes" id="UP000664859"/>
    </source>
</evidence>
<feature type="region of interest" description="Disordered" evidence="4">
    <location>
        <begin position="1"/>
        <end position="67"/>
    </location>
</feature>
<dbReference type="InterPro" id="IPR040892">
    <property type="entry name" value="RPN1_N"/>
</dbReference>
<protein>
    <submittedName>
        <fullName evidence="7">26S proteasome non-ATPase regulatory subunit 2</fullName>
    </submittedName>
</protein>
<dbReference type="AlphaFoldDB" id="A0A836CK10"/>
<dbReference type="PANTHER" id="PTHR10943">
    <property type="entry name" value="26S PROTEASOME NON-ATPASE REGULATORY SUBUNIT"/>
    <property type="match status" value="1"/>
</dbReference>
<dbReference type="GO" id="GO:0043161">
    <property type="term" value="P:proteasome-mediated ubiquitin-dependent protein catabolic process"/>
    <property type="evidence" value="ECO:0007669"/>
    <property type="project" value="TreeGrafter"/>
</dbReference>
<sequence length="931" mass="100459">MPAPDAQKQAISIKVPAKDPKKPDDGGKPLDKKEEQPQDEKATKGKEKGKREKKVGEPEELSEEDRLLKEGLELAVTRSSDTDPEIQKAAIAHLSREIRSATTSMTSVPKPLKFLRPHYAALVAAYDGCAPGDNRRALADVLSIMAMTTAAPGARDSLRYKLAGNVKELGQWGHEFLRTLAGQIGEEYSARITGEAPAGGEGEAKPEDEEPDVSDLMVLVDEIVPFHLQHNAEAEAVDLLVEVQRLPKLLELPFVDDKNYERVCLYLLRMADYMSDPDDLASMLEVAHRLYRLRGRYVEALRVALRLDRQDEIAELFAECEDGAVRKQMALLLGRHRSSYTHPEDDAINELVGNAALSDHFLALARDLDVMEAKTPEDIYKSHLADSAGFSRRRDAGAPQVDSARANLASTFVNAFVNAGYGQDSLITPEGNSWLYKNKDHGMLSAAASIGMVLLWNVEEGLTQIDKFLYSGEDHIRAGAALAVGIVSSGVRNESDPALALLGEHAEGANAAMRVAAACGLGIAYAGARRTDVMELLVPLVANTDTADMAEVGLAALSLGLVFAGTCDEEVGSALAQRLMESTDTELDQGMARFVSLGLGLLFLNKQEKADAVLEVVKTIAHPIGRFTEVVLESCAYAATGNVLRVQKMLHLCAEHLDEKADYQAAAVLGIALIAMGEDVGTDMALRAFDHLLHYGGLPIRRAVPLALALMHVGNPDYGVVDQLSRLTHDADTEVAQNAIMALGLIAAGTNNSRVAQLLRQLSEFYSREAGPLFVTRIAQGLNHLGKGLMTLHPFHSDRLVLSPVALGGLLAVVFACLDAKNTILDKHHYILYFLACAMQPRMLMAVDEDVKPLSVTVRVGQAVETVGQAGRPKTITGFQTHTTPVLLGVRDRAELATNEYMALGGVLEGVVVLRRNPDADAAAAAAEGST</sequence>
<dbReference type="InterPro" id="IPR041433">
    <property type="entry name" value="RPN1_C"/>
</dbReference>
<dbReference type="FunFam" id="1.25.10.10:FF:000026">
    <property type="entry name" value="26S proteasome non-ATPase regulatory subunit 2"/>
    <property type="match status" value="1"/>
</dbReference>
<feature type="domain" description="RPN1 N-terminal" evidence="5">
    <location>
        <begin position="72"/>
        <end position="384"/>
    </location>
</feature>
<evidence type="ECO:0000259" key="6">
    <source>
        <dbReference type="Pfam" id="PF18051"/>
    </source>
</evidence>
<dbReference type="Proteomes" id="UP000664859">
    <property type="component" value="Unassembled WGS sequence"/>
</dbReference>
<dbReference type="Pfam" id="PF18051">
    <property type="entry name" value="RPN1_C"/>
    <property type="match status" value="1"/>
</dbReference>
<dbReference type="InterPro" id="IPR011989">
    <property type="entry name" value="ARM-like"/>
</dbReference>
<organism evidence="7 8">
    <name type="scientific">Tribonema minus</name>
    <dbReference type="NCBI Taxonomy" id="303371"/>
    <lineage>
        <taxon>Eukaryota</taxon>
        <taxon>Sar</taxon>
        <taxon>Stramenopiles</taxon>
        <taxon>Ochrophyta</taxon>
        <taxon>PX clade</taxon>
        <taxon>Xanthophyceae</taxon>
        <taxon>Tribonematales</taxon>
        <taxon>Tribonemataceae</taxon>
        <taxon>Tribonema</taxon>
    </lineage>
</organism>
<dbReference type="GO" id="GO:0005634">
    <property type="term" value="C:nucleus"/>
    <property type="evidence" value="ECO:0007669"/>
    <property type="project" value="TreeGrafter"/>
</dbReference>
<dbReference type="GO" id="GO:0034515">
    <property type="term" value="C:proteasome storage granule"/>
    <property type="evidence" value="ECO:0007669"/>
    <property type="project" value="TreeGrafter"/>
</dbReference>
<dbReference type="Pfam" id="PF01851">
    <property type="entry name" value="PC_rep"/>
    <property type="match status" value="1"/>
</dbReference>
<comment type="caution">
    <text evidence="7">The sequence shown here is derived from an EMBL/GenBank/DDBJ whole genome shotgun (WGS) entry which is preliminary data.</text>
</comment>
<dbReference type="GO" id="GO:0008540">
    <property type="term" value="C:proteasome regulatory particle, base subcomplex"/>
    <property type="evidence" value="ECO:0007669"/>
    <property type="project" value="TreeGrafter"/>
</dbReference>
<accession>A0A836CK10</accession>
<dbReference type="SUPFAM" id="SSF48371">
    <property type="entry name" value="ARM repeat"/>
    <property type="match status" value="1"/>
</dbReference>